<dbReference type="Pfam" id="PF20998">
    <property type="entry name" value="Nol11_C"/>
    <property type="match status" value="1"/>
</dbReference>
<dbReference type="PANTHER" id="PTHR37181">
    <property type="entry name" value="F6A14.6 PROTEIN"/>
    <property type="match status" value="1"/>
</dbReference>
<protein>
    <recommendedName>
        <fullName evidence="1">Nucleolar protein 11 C-terminal domain-containing protein</fullName>
    </recommendedName>
</protein>
<reference evidence="2 3" key="1">
    <citation type="submission" date="2024-09" db="EMBL/GenBank/DDBJ databases">
        <title>Chromosome-scale assembly of Riccia sorocarpa.</title>
        <authorList>
            <person name="Paukszto L."/>
        </authorList>
    </citation>
    <scope>NUCLEOTIDE SEQUENCE [LARGE SCALE GENOMIC DNA]</scope>
    <source>
        <strain evidence="2">LP-2024</strain>
        <tissue evidence="2">Aerial parts of the thallus</tissue>
    </source>
</reference>
<dbReference type="InterPro" id="IPR048897">
    <property type="entry name" value="Nol11_C"/>
</dbReference>
<dbReference type="Proteomes" id="UP001633002">
    <property type="component" value="Unassembled WGS sequence"/>
</dbReference>
<proteinExistence type="predicted"/>
<evidence type="ECO:0000313" key="3">
    <source>
        <dbReference type="Proteomes" id="UP001633002"/>
    </source>
</evidence>
<feature type="domain" description="Nucleolar protein 11 C-terminal" evidence="1">
    <location>
        <begin position="184"/>
        <end position="422"/>
    </location>
</feature>
<evidence type="ECO:0000313" key="2">
    <source>
        <dbReference type="EMBL" id="KAL3697632.1"/>
    </source>
</evidence>
<dbReference type="EMBL" id="JBJQOH010000002">
    <property type="protein sequence ID" value="KAL3697632.1"/>
    <property type="molecule type" value="Genomic_DNA"/>
</dbReference>
<gene>
    <name evidence="2" type="ORF">R1sor_011708</name>
</gene>
<name>A0ABD3I5M2_9MARC</name>
<sequence>MGAMSIVSHQAAQGSEMNTDSIERSWLDTVKAAANLEIYDTKSHDTSEYPAVVEQAWIQTIKDPKDFRRVKVYDYLGDILQKVEKSVDNDKQASRHYDEECELVRKLLGQLELRTGFTEAFFFTTLKTYFLKLQNDLEGRNQVSELNRKKDVPVEVSDRRIASRLVWKYAPIVGPGLISALIECSISLHCWSMIESLLRRRVVDSRDCSKIVESAIQNQMPMTLCLCISHAADLAPQDVYSMLVYFLDNLENTPRSFLKVKGEWKRLALQKIKAFSKTREGSSSGVRRSSATLLGLAKAVDNFSVSELCLHHLVAMEQDEAVISSVLSKLDTPQLLNLLQYLRKWIDQYSSQLGNYTTLRIGRIPSLNQVFSWISTILEGNYTQFVLSPQFHPVLGEMKGLLQPLVALYSELTPLLGVVAHVRHRRGPAATKPRSLQVPQAPSDYIIELLDLGGE</sequence>
<dbReference type="AlphaFoldDB" id="A0ABD3I5M2"/>
<dbReference type="PANTHER" id="PTHR37181:SF1">
    <property type="entry name" value="F6A14.6 PROTEIN"/>
    <property type="match status" value="1"/>
</dbReference>
<organism evidence="2 3">
    <name type="scientific">Riccia sorocarpa</name>
    <dbReference type="NCBI Taxonomy" id="122646"/>
    <lineage>
        <taxon>Eukaryota</taxon>
        <taxon>Viridiplantae</taxon>
        <taxon>Streptophyta</taxon>
        <taxon>Embryophyta</taxon>
        <taxon>Marchantiophyta</taxon>
        <taxon>Marchantiopsida</taxon>
        <taxon>Marchantiidae</taxon>
        <taxon>Marchantiales</taxon>
        <taxon>Ricciaceae</taxon>
        <taxon>Riccia</taxon>
    </lineage>
</organism>
<accession>A0ABD3I5M2</accession>
<keyword evidence="3" id="KW-1185">Reference proteome</keyword>
<evidence type="ECO:0000259" key="1">
    <source>
        <dbReference type="Pfam" id="PF20998"/>
    </source>
</evidence>
<comment type="caution">
    <text evidence="2">The sequence shown here is derived from an EMBL/GenBank/DDBJ whole genome shotgun (WGS) entry which is preliminary data.</text>
</comment>